<evidence type="ECO:0000256" key="4">
    <source>
        <dbReference type="ARBA" id="ARBA00022448"/>
    </source>
</evidence>
<dbReference type="GO" id="GO:0031267">
    <property type="term" value="F:small GTPase binding"/>
    <property type="evidence" value="ECO:0007669"/>
    <property type="project" value="InterPro"/>
</dbReference>
<gene>
    <name evidence="7" type="ORF">O3G_MSEX007530</name>
</gene>
<dbReference type="Gene3D" id="1.25.10.10">
    <property type="entry name" value="Leucine-rich Repeat Variant"/>
    <property type="match status" value="1"/>
</dbReference>
<dbReference type="InterPro" id="IPR051345">
    <property type="entry name" value="Importin_beta-like_NTR"/>
</dbReference>
<dbReference type="Pfam" id="PF03810">
    <property type="entry name" value="IBN_N"/>
    <property type="match status" value="1"/>
</dbReference>
<proteinExistence type="inferred from homology"/>
<sequence length="957" mass="102645">MEYTAQNLEYAVSVFYNGEQVERAKAHAWLTAGQRAPEAWKFLWELLQPTKSTEIQFYGATTLHTKILRCWNELPPESYEELKNKLLQAIFAYSKGPKIVTNRLCISLAAFILQQGTLDFPAILRPLSTIENSSLLLDVFTVMPEEYNSMTMGSALRAKNRAALQQACPAVLDDMLGHLQSAYNKFSAPPSEELVQSWTAAALCASSWLMLGGDDSPDSIIPLPDRMPLCRALLTAVHVLYTWNEAVSDTVLDACESCLAAVRAAGGGSDAARYSHAALQLLTLLGDLAAPIMQRDNVPNSINEEIVSALITCCVALGETHSRALVQAIQADTVEAPGEAGEEQRGARQLLQLLLAAQAAPGHYPLHETRSNLVFGFWYTLQDEVLNLVMDGSHDIHPLWKDVFSQLLMILINKSEVPVESALSRDDHELLRCYRQDIADTVMYCFAVVGEWCWSSVEATLQGATSETRREAVLHVTAALADAAPHEHAPRPLLALLDHAVATVHSADSARILNTALDCLGGYASWLSSVQSARAAALSRECVRAAGGALDRAPAPAALALRKLCAECIGPAADLVADIVQAAQSACVRRDAWVRRQVASAAGAALAAAPLAAAAPLLRDFAATLRDDLAPQRMDANAICGSAECVAALLAALAPRPQLAAALFRDLAPTLPGLAQNHSLVEPMFNILKQTVSTLMDDCMQIISEIAQLIVTGFNCFPSAAGLDVVKLVVLMVGGSWAGASALLHATVDCSARALAPDPSARPDLTEGLFCLLHALTKKKPQFIDWIDDLLYDLIQLGVSCVRMWEAGGSRGACAWLAALAARRPRTLLPHAPTLTAHALRCIGGATPRNQIEPLAELLLALNRAQWSDGAGAGADAGGDAAGGGLAAWLRQALAVQGFPTRHATDAHKHKFIAAVIKEKSSKRRLLETVQEFSLACRGLIGTEYARQTLGSKQFVA</sequence>
<keyword evidence="5" id="KW-0539">Nucleus</keyword>
<comment type="subunit">
    <text evidence="3">Interacts with UBC9, RAN, RBM8A, eIF-1A and PAX6.</text>
</comment>
<organism evidence="7 8">
    <name type="scientific">Manduca sexta</name>
    <name type="common">Tobacco hawkmoth</name>
    <name type="synonym">Tobacco hornworm</name>
    <dbReference type="NCBI Taxonomy" id="7130"/>
    <lineage>
        <taxon>Eukaryota</taxon>
        <taxon>Metazoa</taxon>
        <taxon>Ecdysozoa</taxon>
        <taxon>Arthropoda</taxon>
        <taxon>Hexapoda</taxon>
        <taxon>Insecta</taxon>
        <taxon>Pterygota</taxon>
        <taxon>Neoptera</taxon>
        <taxon>Endopterygota</taxon>
        <taxon>Lepidoptera</taxon>
        <taxon>Glossata</taxon>
        <taxon>Ditrysia</taxon>
        <taxon>Bombycoidea</taxon>
        <taxon>Sphingidae</taxon>
        <taxon>Sphinginae</taxon>
        <taxon>Sphingini</taxon>
        <taxon>Manduca</taxon>
    </lineage>
</organism>
<dbReference type="PANTHER" id="PTHR12363">
    <property type="entry name" value="TRANSPORTIN 3 AND IMPORTIN 13"/>
    <property type="match status" value="1"/>
</dbReference>
<dbReference type="PROSITE" id="PS50166">
    <property type="entry name" value="IMPORTIN_B_NT"/>
    <property type="match status" value="1"/>
</dbReference>
<evidence type="ECO:0000313" key="7">
    <source>
        <dbReference type="EMBL" id="KAG6452249.1"/>
    </source>
</evidence>
<dbReference type="EMBL" id="JH668420">
    <property type="protein sequence ID" value="KAG6452249.1"/>
    <property type="molecule type" value="Genomic_DNA"/>
</dbReference>
<dbReference type="InterPro" id="IPR001494">
    <property type="entry name" value="Importin-beta_N"/>
</dbReference>
<dbReference type="InterPro" id="IPR016024">
    <property type="entry name" value="ARM-type_fold"/>
</dbReference>
<dbReference type="AlphaFoldDB" id="A0A921Z6P8"/>
<dbReference type="PANTHER" id="PTHR12363:SF33">
    <property type="entry name" value="IMPORTIN-13"/>
    <property type="match status" value="1"/>
</dbReference>
<accession>A0A921Z6P8</accession>
<dbReference type="Pfam" id="PF18773">
    <property type="entry name" value="Importin_rep"/>
    <property type="match status" value="1"/>
</dbReference>
<evidence type="ECO:0000313" key="8">
    <source>
        <dbReference type="Proteomes" id="UP000791440"/>
    </source>
</evidence>
<dbReference type="InterPro" id="IPR011989">
    <property type="entry name" value="ARM-like"/>
</dbReference>
<evidence type="ECO:0000256" key="3">
    <source>
        <dbReference type="ARBA" id="ARBA00011422"/>
    </source>
</evidence>
<dbReference type="SMART" id="SM00913">
    <property type="entry name" value="IBN_N"/>
    <property type="match status" value="1"/>
</dbReference>
<keyword evidence="8" id="KW-1185">Reference proteome</keyword>
<protein>
    <recommendedName>
        <fullName evidence="6">Importin N-terminal domain-containing protein</fullName>
    </recommendedName>
</protein>
<reference evidence="7" key="2">
    <citation type="submission" date="2020-12" db="EMBL/GenBank/DDBJ databases">
        <authorList>
            <person name="Kanost M."/>
        </authorList>
    </citation>
    <scope>NUCLEOTIDE SEQUENCE</scope>
</reference>
<evidence type="ECO:0000256" key="5">
    <source>
        <dbReference type="ARBA" id="ARBA00023242"/>
    </source>
</evidence>
<dbReference type="GO" id="GO:0006606">
    <property type="term" value="P:protein import into nucleus"/>
    <property type="evidence" value="ECO:0007669"/>
    <property type="project" value="TreeGrafter"/>
</dbReference>
<name>A0A921Z6P8_MANSE</name>
<dbReference type="GO" id="GO:0005737">
    <property type="term" value="C:cytoplasm"/>
    <property type="evidence" value="ECO:0007669"/>
    <property type="project" value="TreeGrafter"/>
</dbReference>
<keyword evidence="4" id="KW-0813">Transport</keyword>
<evidence type="ECO:0000256" key="2">
    <source>
        <dbReference type="ARBA" id="ARBA00007991"/>
    </source>
</evidence>
<dbReference type="Proteomes" id="UP000791440">
    <property type="component" value="Unassembled WGS sequence"/>
</dbReference>
<feature type="domain" description="Importin N-terminal" evidence="6">
    <location>
        <begin position="26"/>
        <end position="92"/>
    </location>
</feature>
<evidence type="ECO:0000256" key="1">
    <source>
        <dbReference type="ARBA" id="ARBA00004123"/>
    </source>
</evidence>
<dbReference type="InterPro" id="IPR040709">
    <property type="entry name" value="Importin_rep_1"/>
</dbReference>
<comment type="similarity">
    <text evidence="2">Belongs to the importin beta family.</text>
</comment>
<dbReference type="SUPFAM" id="SSF48371">
    <property type="entry name" value="ARM repeat"/>
    <property type="match status" value="1"/>
</dbReference>
<comment type="caution">
    <text evidence="7">The sequence shown here is derived from an EMBL/GenBank/DDBJ whole genome shotgun (WGS) entry which is preliminary data.</text>
</comment>
<reference evidence="7" key="1">
    <citation type="journal article" date="2016" name="Insect Biochem. Mol. Biol.">
        <title>Multifaceted biological insights from a draft genome sequence of the tobacco hornworm moth, Manduca sexta.</title>
        <authorList>
            <person name="Kanost M.R."/>
            <person name="Arrese E.L."/>
            <person name="Cao X."/>
            <person name="Chen Y.R."/>
            <person name="Chellapilla S."/>
            <person name="Goldsmith M.R."/>
            <person name="Grosse-Wilde E."/>
            <person name="Heckel D.G."/>
            <person name="Herndon N."/>
            <person name="Jiang H."/>
            <person name="Papanicolaou A."/>
            <person name="Qu J."/>
            <person name="Soulages J.L."/>
            <person name="Vogel H."/>
            <person name="Walters J."/>
            <person name="Waterhouse R.M."/>
            <person name="Ahn S.J."/>
            <person name="Almeida F.C."/>
            <person name="An C."/>
            <person name="Aqrawi P."/>
            <person name="Bretschneider A."/>
            <person name="Bryant W.B."/>
            <person name="Bucks S."/>
            <person name="Chao H."/>
            <person name="Chevignon G."/>
            <person name="Christen J.M."/>
            <person name="Clarke D.F."/>
            <person name="Dittmer N.T."/>
            <person name="Ferguson L.C.F."/>
            <person name="Garavelou S."/>
            <person name="Gordon K.H.J."/>
            <person name="Gunaratna R.T."/>
            <person name="Han Y."/>
            <person name="Hauser F."/>
            <person name="He Y."/>
            <person name="Heidel-Fischer H."/>
            <person name="Hirsh A."/>
            <person name="Hu Y."/>
            <person name="Jiang H."/>
            <person name="Kalra D."/>
            <person name="Klinner C."/>
            <person name="Konig C."/>
            <person name="Kovar C."/>
            <person name="Kroll A.R."/>
            <person name="Kuwar S.S."/>
            <person name="Lee S.L."/>
            <person name="Lehman R."/>
            <person name="Li K."/>
            <person name="Li Z."/>
            <person name="Liang H."/>
            <person name="Lovelace S."/>
            <person name="Lu Z."/>
            <person name="Mansfield J.H."/>
            <person name="McCulloch K.J."/>
            <person name="Mathew T."/>
            <person name="Morton B."/>
            <person name="Muzny D.M."/>
            <person name="Neunemann D."/>
            <person name="Ongeri F."/>
            <person name="Pauchet Y."/>
            <person name="Pu L.L."/>
            <person name="Pyrousis I."/>
            <person name="Rao X.J."/>
            <person name="Redding A."/>
            <person name="Roesel C."/>
            <person name="Sanchez-Gracia A."/>
            <person name="Schaack S."/>
            <person name="Shukla A."/>
            <person name="Tetreau G."/>
            <person name="Wang Y."/>
            <person name="Xiong G.H."/>
            <person name="Traut W."/>
            <person name="Walsh T.K."/>
            <person name="Worley K.C."/>
            <person name="Wu D."/>
            <person name="Wu W."/>
            <person name="Wu Y.Q."/>
            <person name="Zhang X."/>
            <person name="Zou Z."/>
            <person name="Zucker H."/>
            <person name="Briscoe A.D."/>
            <person name="Burmester T."/>
            <person name="Clem R.J."/>
            <person name="Feyereisen R."/>
            <person name="Grimmelikhuijzen C.J.P."/>
            <person name="Hamodrakas S.J."/>
            <person name="Hansson B.S."/>
            <person name="Huguet E."/>
            <person name="Jermiin L.S."/>
            <person name="Lan Q."/>
            <person name="Lehman H.K."/>
            <person name="Lorenzen M."/>
            <person name="Merzendorfer H."/>
            <person name="Michalopoulos I."/>
            <person name="Morton D.B."/>
            <person name="Muthukrishnan S."/>
            <person name="Oakeshott J.G."/>
            <person name="Palmer W."/>
            <person name="Park Y."/>
            <person name="Passarelli A.L."/>
            <person name="Rozas J."/>
            <person name="Schwartz L.M."/>
            <person name="Smith W."/>
            <person name="Southgate A."/>
            <person name="Vilcinskas A."/>
            <person name="Vogt R."/>
            <person name="Wang P."/>
            <person name="Werren J."/>
            <person name="Yu X.Q."/>
            <person name="Zhou J.J."/>
            <person name="Brown S.J."/>
            <person name="Scherer S.E."/>
            <person name="Richards S."/>
            <person name="Blissard G.W."/>
        </authorList>
    </citation>
    <scope>NUCLEOTIDE SEQUENCE</scope>
</reference>
<dbReference type="GO" id="GO:0005634">
    <property type="term" value="C:nucleus"/>
    <property type="evidence" value="ECO:0007669"/>
    <property type="project" value="UniProtKB-SubCell"/>
</dbReference>
<comment type="subcellular location">
    <subcellularLocation>
        <location evidence="1">Nucleus</location>
    </subcellularLocation>
</comment>
<dbReference type="InterPro" id="IPR040520">
    <property type="entry name" value="Importin_rep_3"/>
</dbReference>
<dbReference type="Pfam" id="PF18806">
    <property type="entry name" value="Importin_rep_3"/>
    <property type="match status" value="1"/>
</dbReference>
<evidence type="ECO:0000259" key="6">
    <source>
        <dbReference type="PROSITE" id="PS50166"/>
    </source>
</evidence>